<evidence type="ECO:0000313" key="4">
    <source>
        <dbReference type="Proteomes" id="UP000728185"/>
    </source>
</evidence>
<protein>
    <submittedName>
        <fullName evidence="3">STARP antigen</fullName>
    </submittedName>
</protein>
<dbReference type="OrthoDB" id="6264573at2759"/>
<comment type="caution">
    <text evidence="3">The sequence shown here is derived from an EMBL/GenBank/DDBJ whole genome shotgun (WGS) entry which is preliminary data.</text>
</comment>
<dbReference type="SUPFAM" id="SSF47459">
    <property type="entry name" value="HLH, helix-loop-helix DNA-binding domain"/>
    <property type="match status" value="1"/>
</dbReference>
<feature type="compositionally biased region" description="Polar residues" evidence="1">
    <location>
        <begin position="306"/>
        <end position="318"/>
    </location>
</feature>
<evidence type="ECO:0000259" key="2">
    <source>
        <dbReference type="Pfam" id="PF00010"/>
    </source>
</evidence>
<feature type="region of interest" description="Disordered" evidence="1">
    <location>
        <begin position="305"/>
        <end position="325"/>
    </location>
</feature>
<sequence length="325" mass="36783">MSSFHVNPNFHTSNQIFTYRVPPIHSTEFPTYRSESITCPMQSTIPQPVKQEEQKQKLLRHSHKHQSENIATTAPHPTPRRGRKSTVPPEQREQLRRLKKQNMERRRRACISDKMNALHSMAMSVVGINPNDHQKVEKADILGICYTVLEGIAKIADERPELRSQLHGLRSILREHTSTPPVRCADEQSQSSVCSEEMEDRACTSVADSCLTTDPTNDDKENQLPQSPPALTGTPNRAFKRSQFPNSSNWQSTPSVLRNSNDSGYPSSEEKSFRMMRSVRFQSPFVKGVNGAGERSAFHPLKVINNRISPTPSPSSSVWRPYLDD</sequence>
<evidence type="ECO:0000256" key="1">
    <source>
        <dbReference type="SAM" id="MobiDB-lite"/>
    </source>
</evidence>
<dbReference type="GO" id="GO:0046983">
    <property type="term" value="F:protein dimerization activity"/>
    <property type="evidence" value="ECO:0007669"/>
    <property type="project" value="InterPro"/>
</dbReference>
<feature type="domain" description="BHLH" evidence="2">
    <location>
        <begin position="96"/>
        <end position="142"/>
    </location>
</feature>
<organism evidence="3 4">
    <name type="scientific">Fasciolopsis buskii</name>
    <dbReference type="NCBI Taxonomy" id="27845"/>
    <lineage>
        <taxon>Eukaryota</taxon>
        <taxon>Metazoa</taxon>
        <taxon>Spiralia</taxon>
        <taxon>Lophotrochozoa</taxon>
        <taxon>Platyhelminthes</taxon>
        <taxon>Trematoda</taxon>
        <taxon>Digenea</taxon>
        <taxon>Plagiorchiida</taxon>
        <taxon>Echinostomata</taxon>
        <taxon>Echinostomatoidea</taxon>
        <taxon>Fasciolidae</taxon>
        <taxon>Fasciolopsis</taxon>
    </lineage>
</organism>
<dbReference type="Proteomes" id="UP000728185">
    <property type="component" value="Unassembled WGS sequence"/>
</dbReference>
<gene>
    <name evidence="3" type="ORF">FBUS_05144</name>
</gene>
<feature type="compositionally biased region" description="Polar residues" evidence="1">
    <location>
        <begin position="243"/>
        <end position="266"/>
    </location>
</feature>
<dbReference type="EMBL" id="LUCM01003017">
    <property type="protein sequence ID" value="KAA0196445.1"/>
    <property type="molecule type" value="Genomic_DNA"/>
</dbReference>
<name>A0A8E0S2U4_9TREM</name>
<dbReference type="InterPro" id="IPR036638">
    <property type="entry name" value="HLH_DNA-bd_sf"/>
</dbReference>
<feature type="region of interest" description="Disordered" evidence="1">
    <location>
        <begin position="42"/>
        <end position="105"/>
    </location>
</feature>
<feature type="compositionally biased region" description="Basic and acidic residues" evidence="1">
    <location>
        <begin position="90"/>
        <end position="104"/>
    </location>
</feature>
<evidence type="ECO:0000313" key="3">
    <source>
        <dbReference type="EMBL" id="KAA0196445.1"/>
    </source>
</evidence>
<dbReference type="Gene3D" id="4.10.280.10">
    <property type="entry name" value="Helix-loop-helix DNA-binding domain"/>
    <property type="match status" value="1"/>
</dbReference>
<feature type="region of interest" description="Disordered" evidence="1">
    <location>
        <begin position="214"/>
        <end position="271"/>
    </location>
</feature>
<dbReference type="InterPro" id="IPR011598">
    <property type="entry name" value="bHLH_dom"/>
</dbReference>
<proteinExistence type="predicted"/>
<accession>A0A8E0S2U4</accession>
<dbReference type="Pfam" id="PF00010">
    <property type="entry name" value="HLH"/>
    <property type="match status" value="1"/>
</dbReference>
<dbReference type="AlphaFoldDB" id="A0A8E0S2U4"/>
<keyword evidence="4" id="KW-1185">Reference proteome</keyword>
<reference evidence="3" key="1">
    <citation type="submission" date="2019-05" db="EMBL/GenBank/DDBJ databases">
        <title>Annotation for the trematode Fasciolopsis buski.</title>
        <authorList>
            <person name="Choi Y.-J."/>
        </authorList>
    </citation>
    <scope>NUCLEOTIDE SEQUENCE</scope>
    <source>
        <strain evidence="3">HT</strain>
        <tissue evidence="3">Whole worm</tissue>
    </source>
</reference>